<dbReference type="NCBIfam" id="TIGR00785">
    <property type="entry name" value="dass"/>
    <property type="match status" value="1"/>
</dbReference>
<evidence type="ECO:0000256" key="3">
    <source>
        <dbReference type="ARBA" id="ARBA00020150"/>
    </source>
</evidence>
<feature type="transmembrane region" description="Helical" evidence="8">
    <location>
        <begin position="115"/>
        <end position="135"/>
    </location>
</feature>
<feature type="transmembrane region" description="Helical" evidence="8">
    <location>
        <begin position="262"/>
        <end position="284"/>
    </location>
</feature>
<evidence type="ECO:0000256" key="4">
    <source>
        <dbReference type="ARBA" id="ARBA00022692"/>
    </source>
</evidence>
<reference evidence="9 10" key="1">
    <citation type="submission" date="2023-08" db="EMBL/GenBank/DDBJ databases">
        <title>Phytohabitans sansha sp. nov., isolated from marine sediment.</title>
        <authorList>
            <person name="Zhao Y."/>
            <person name="Yi K."/>
        </authorList>
    </citation>
    <scope>NUCLEOTIDE SEQUENCE [LARGE SCALE GENOMIC DNA]</scope>
    <source>
        <strain evidence="9 10">ZYX-F-186</strain>
    </source>
</reference>
<dbReference type="PANTHER" id="PTHR10283">
    <property type="entry name" value="SOLUTE CARRIER FAMILY 13 MEMBER"/>
    <property type="match status" value="1"/>
</dbReference>
<dbReference type="PANTHER" id="PTHR10283:SF82">
    <property type="entry name" value="SOLUTE CARRIER FAMILY 13 MEMBER 2"/>
    <property type="match status" value="1"/>
</dbReference>
<comment type="subcellular location">
    <subcellularLocation>
        <location evidence="1">Membrane</location>
        <topology evidence="1">Multi-pass membrane protein</topology>
    </subcellularLocation>
</comment>
<comment type="similarity">
    <text evidence="2">Belongs to the SLC13A/DASS transporter (TC 2.A.47) family. NADC subfamily.</text>
</comment>
<feature type="transmembrane region" description="Helical" evidence="8">
    <location>
        <begin position="447"/>
        <end position="466"/>
    </location>
</feature>
<feature type="transmembrane region" description="Helical" evidence="8">
    <location>
        <begin position="314"/>
        <end position="334"/>
    </location>
</feature>
<feature type="transmembrane region" description="Helical" evidence="8">
    <location>
        <begin position="156"/>
        <end position="175"/>
    </location>
</feature>
<evidence type="ECO:0000256" key="6">
    <source>
        <dbReference type="ARBA" id="ARBA00023136"/>
    </source>
</evidence>
<dbReference type="Proteomes" id="UP001230908">
    <property type="component" value="Unassembled WGS sequence"/>
</dbReference>
<evidence type="ECO:0000313" key="10">
    <source>
        <dbReference type="Proteomes" id="UP001230908"/>
    </source>
</evidence>
<protein>
    <recommendedName>
        <fullName evidence="3">Sodium-dependent dicarboxylate transporter SdcS</fullName>
    </recommendedName>
    <alternativeName>
        <fullName evidence="7">Na(+)/dicarboxylate symporter</fullName>
    </alternativeName>
</protein>
<feature type="transmembrane region" description="Helical" evidence="8">
    <location>
        <begin position="383"/>
        <end position="404"/>
    </location>
</feature>
<sequence length="536" mass="56197">MSTDEIREQKRTDVAKALLGHSTYRSLGEQRLSSSEERFERARRTIGLWLAPLVAIAFLALPLDMPAKQQTLAGILLGVIVLWITEPVPIPVGGLIGVGCVVLLGVASADDALAAFGSSTIFTFIGAFIIAQAMLKVGLARRFAFRILSLPGVGGSTARLIVAFGVITCLLSAFVSNTATVAMLLPTALGLLTVIAKMLQDRGLVRPDFDPLRLRVGAALVLMLAYGASVGGLLTPVGSPPNLIGRGLIEEATGERISFAEWMATALPVCALMFVVLAVVLLLLNKPEIRRIEGVEEYVREERAKLGTLSRAEINTLIAFCVTVTLWILPGVVAVVAGTESTLYERVSDRLDEGIVAVLGASLLFLLPTDWRRREYTLNWSDAARIDWGTILLFGTGIIFGALLRDTGLAERIGTSTSDALGLGGLVAITAFAVLLAILVSETTSNTASAAVVVPIVIPVAVAAGVNPFVPALAATFAASFGFMLPVSTPQNAIAYGSGVVPITTMIRSGLSFDIVGALLILVGVPLMVAVTGAGG</sequence>
<keyword evidence="6 8" id="KW-0472">Membrane</keyword>
<keyword evidence="4 8" id="KW-0812">Transmembrane</keyword>
<dbReference type="InterPro" id="IPR001898">
    <property type="entry name" value="SLC13A/DASS"/>
</dbReference>
<evidence type="ECO:0000256" key="5">
    <source>
        <dbReference type="ARBA" id="ARBA00022989"/>
    </source>
</evidence>
<dbReference type="EMBL" id="JAVHUY010000001">
    <property type="protein sequence ID" value="MDQ7903177.1"/>
    <property type="molecule type" value="Genomic_DNA"/>
</dbReference>
<feature type="transmembrane region" description="Helical" evidence="8">
    <location>
        <begin position="46"/>
        <end position="63"/>
    </location>
</feature>
<feature type="transmembrane region" description="Helical" evidence="8">
    <location>
        <begin position="420"/>
        <end position="440"/>
    </location>
</feature>
<organism evidence="9 10">
    <name type="scientific">Phytohabitans maris</name>
    <dbReference type="NCBI Taxonomy" id="3071409"/>
    <lineage>
        <taxon>Bacteria</taxon>
        <taxon>Bacillati</taxon>
        <taxon>Actinomycetota</taxon>
        <taxon>Actinomycetes</taxon>
        <taxon>Micromonosporales</taxon>
        <taxon>Micromonosporaceae</taxon>
    </lineage>
</organism>
<name>A0ABU0Z7Z7_9ACTN</name>
<feature type="transmembrane region" description="Helical" evidence="8">
    <location>
        <begin position="354"/>
        <end position="371"/>
    </location>
</feature>
<gene>
    <name evidence="9" type="ORF">RB614_01410</name>
</gene>
<comment type="caution">
    <text evidence="9">The sequence shown here is derived from an EMBL/GenBank/DDBJ whole genome shotgun (WGS) entry which is preliminary data.</text>
</comment>
<dbReference type="RefSeq" id="WP_308710445.1">
    <property type="nucleotide sequence ID" value="NZ_JAVHUY010000001.1"/>
</dbReference>
<keyword evidence="10" id="KW-1185">Reference proteome</keyword>
<keyword evidence="5 8" id="KW-1133">Transmembrane helix</keyword>
<evidence type="ECO:0000313" key="9">
    <source>
        <dbReference type="EMBL" id="MDQ7903177.1"/>
    </source>
</evidence>
<evidence type="ECO:0000256" key="8">
    <source>
        <dbReference type="SAM" id="Phobius"/>
    </source>
</evidence>
<proteinExistence type="inferred from homology"/>
<accession>A0ABU0Z7Z7</accession>
<evidence type="ECO:0000256" key="2">
    <source>
        <dbReference type="ARBA" id="ARBA00006772"/>
    </source>
</evidence>
<feature type="transmembrane region" description="Helical" evidence="8">
    <location>
        <begin position="511"/>
        <end position="534"/>
    </location>
</feature>
<evidence type="ECO:0000256" key="7">
    <source>
        <dbReference type="ARBA" id="ARBA00031174"/>
    </source>
</evidence>
<evidence type="ECO:0000256" key="1">
    <source>
        <dbReference type="ARBA" id="ARBA00004141"/>
    </source>
</evidence>
<dbReference type="Pfam" id="PF00939">
    <property type="entry name" value="Na_sulph_symp"/>
    <property type="match status" value="1"/>
</dbReference>
<feature type="transmembrane region" description="Helical" evidence="8">
    <location>
        <begin position="212"/>
        <end position="234"/>
    </location>
</feature>
<feature type="transmembrane region" description="Helical" evidence="8">
    <location>
        <begin position="92"/>
        <end position="109"/>
    </location>
</feature>